<proteinExistence type="predicted"/>
<dbReference type="GO" id="GO:0005634">
    <property type="term" value="C:nucleus"/>
    <property type="evidence" value="ECO:0007669"/>
    <property type="project" value="TreeGrafter"/>
</dbReference>
<keyword evidence="5" id="KW-0347">Helicase</keyword>
<dbReference type="InterPro" id="IPR001650">
    <property type="entry name" value="Helicase_C-like"/>
</dbReference>
<dbReference type="GO" id="GO:0004386">
    <property type="term" value="F:helicase activity"/>
    <property type="evidence" value="ECO:0007669"/>
    <property type="project" value="UniProtKB-KW"/>
</dbReference>
<dbReference type="InterPro" id="IPR038718">
    <property type="entry name" value="SNF2-like_sf"/>
</dbReference>
<dbReference type="STRING" id="1290391.M7UU33"/>
<organism evidence="5 6">
    <name type="scientific">Botryotinia fuckeliana (strain BcDW1)</name>
    <name type="common">Noble rot fungus</name>
    <name type="synonym">Botrytis cinerea</name>
    <dbReference type="NCBI Taxonomy" id="1290391"/>
    <lineage>
        <taxon>Eukaryota</taxon>
        <taxon>Fungi</taxon>
        <taxon>Dikarya</taxon>
        <taxon>Ascomycota</taxon>
        <taxon>Pezizomycotina</taxon>
        <taxon>Leotiomycetes</taxon>
        <taxon>Helotiales</taxon>
        <taxon>Sclerotiniaceae</taxon>
        <taxon>Botrytis</taxon>
    </lineage>
</organism>
<dbReference type="Gene3D" id="3.40.50.300">
    <property type="entry name" value="P-loop containing nucleotide triphosphate hydrolases"/>
    <property type="match status" value="1"/>
</dbReference>
<keyword evidence="1" id="KW-0547">Nucleotide-binding</keyword>
<dbReference type="Gene3D" id="3.40.50.10810">
    <property type="entry name" value="Tandem AAA-ATPase domain"/>
    <property type="match status" value="1"/>
</dbReference>
<evidence type="ECO:0000259" key="4">
    <source>
        <dbReference type="SMART" id="SM00490"/>
    </source>
</evidence>
<dbReference type="GO" id="GO:0008094">
    <property type="term" value="F:ATP-dependent activity, acting on DNA"/>
    <property type="evidence" value="ECO:0007669"/>
    <property type="project" value="TreeGrafter"/>
</dbReference>
<sequence>MEFTHRVLIIIVQLLASNCKIDDLDLFAFIYGTSYGDYVLEAKKEGIAEIEPPYRYWLKKFNEAPPKKTIRKIIDEDLFKYVETHMTEAQIELQGFIEEACRLVELDHLQPRSNPKLVAPQNVLQRTVNSHTHYIDMKHAARNACPWIFRKDRDAFLTLIRSTLVEVEMYGTGPDGVTVEVFTTGVYDLFDAPSQESVERVHSARSILNGQANGPTSSEAVKYLNISNIWRPWLPGTSPTLVLEVFQVCGIVWAKAKLMRNYGAILGCQMGLGKIVQALGVIRAMADDPEVAKKWKPKVTLIVVPANVITYDTVIQVSYGNRKVGEDIPPFHKGNSTLKFSAQGMEKYLDLVKPVAMKLMTYDEGRNGGSQIRFHINVFRTLHMMNTWASLMFLDEWTVNDMSVFRNNKYNLKRLLQTIEDDTKYEWSGTKSIKESSDVELFNVICEESPILRRIAFLVANVVFVTKKNIIVWTDFPIPQFFIGMCLKATGCPCESYNSGLSEVERQELLARFNSGKEDPFVMIMSTKLSAYGLNIQHNCSDEIMSGTSFSDPQEGQELARIYRIGQTRISRAYKLVVQNTFMQVRMNKRYHKVVPDLIAHMAQEDDIAESDADYFADISSPEGVDSAQKVQDVVEK</sequence>
<evidence type="ECO:0000256" key="2">
    <source>
        <dbReference type="ARBA" id="ARBA00022801"/>
    </source>
</evidence>
<dbReference type="GO" id="GO:0005524">
    <property type="term" value="F:ATP binding"/>
    <property type="evidence" value="ECO:0007669"/>
    <property type="project" value="UniProtKB-KW"/>
</dbReference>
<dbReference type="HOGENOM" id="CLU_429579_0_0_1"/>
<dbReference type="AlphaFoldDB" id="M7UU33"/>
<evidence type="ECO:0000313" key="5">
    <source>
        <dbReference type="EMBL" id="EMR87297.1"/>
    </source>
</evidence>
<dbReference type="GO" id="GO:0016787">
    <property type="term" value="F:hydrolase activity"/>
    <property type="evidence" value="ECO:0007669"/>
    <property type="project" value="UniProtKB-KW"/>
</dbReference>
<dbReference type="EMBL" id="KB707833">
    <property type="protein sequence ID" value="EMR87297.1"/>
    <property type="molecule type" value="Genomic_DNA"/>
</dbReference>
<dbReference type="GO" id="GO:0006281">
    <property type="term" value="P:DNA repair"/>
    <property type="evidence" value="ECO:0007669"/>
    <property type="project" value="TreeGrafter"/>
</dbReference>
<evidence type="ECO:0000256" key="3">
    <source>
        <dbReference type="ARBA" id="ARBA00022840"/>
    </source>
</evidence>
<reference evidence="6" key="1">
    <citation type="journal article" date="2013" name="Genome Announc.">
        <title>Draft genome sequence of Botrytis cinerea BcDW1, inoculum for noble rot of grape berries.</title>
        <authorList>
            <person name="Blanco-Ulate B."/>
            <person name="Allen G."/>
            <person name="Powell A.L."/>
            <person name="Cantu D."/>
        </authorList>
    </citation>
    <scope>NUCLEOTIDE SEQUENCE [LARGE SCALE GENOMIC DNA]</scope>
    <source>
        <strain evidence="6">BcDW1</strain>
    </source>
</reference>
<feature type="domain" description="Helicase C-terminal" evidence="4">
    <location>
        <begin position="481"/>
        <end position="566"/>
    </location>
</feature>
<dbReference type="SUPFAM" id="SSF52540">
    <property type="entry name" value="P-loop containing nucleoside triphosphate hydrolases"/>
    <property type="match status" value="1"/>
</dbReference>
<keyword evidence="3" id="KW-0067">ATP-binding</keyword>
<dbReference type="OrthoDB" id="3795607at2759"/>
<evidence type="ECO:0000256" key="1">
    <source>
        <dbReference type="ARBA" id="ARBA00022741"/>
    </source>
</evidence>
<gene>
    <name evidence="5" type="ORF">BcDW1_4030</name>
</gene>
<protein>
    <submittedName>
        <fullName evidence="5">Putative dna repair helicase protein</fullName>
    </submittedName>
</protein>
<accession>M7UU33</accession>
<dbReference type="SMART" id="SM00490">
    <property type="entry name" value="HELICc"/>
    <property type="match status" value="1"/>
</dbReference>
<dbReference type="Proteomes" id="UP000012045">
    <property type="component" value="Unassembled WGS sequence"/>
</dbReference>
<name>M7UU33_BOTF1</name>
<dbReference type="InterPro" id="IPR027417">
    <property type="entry name" value="P-loop_NTPase"/>
</dbReference>
<dbReference type="Pfam" id="PF00271">
    <property type="entry name" value="Helicase_C"/>
    <property type="match status" value="1"/>
</dbReference>
<evidence type="ECO:0000313" key="6">
    <source>
        <dbReference type="Proteomes" id="UP000012045"/>
    </source>
</evidence>
<dbReference type="InterPro" id="IPR050628">
    <property type="entry name" value="SNF2_RAD54_helicase_TF"/>
</dbReference>
<dbReference type="PANTHER" id="PTHR45626">
    <property type="entry name" value="TRANSCRIPTION TERMINATION FACTOR 2-RELATED"/>
    <property type="match status" value="1"/>
</dbReference>
<keyword evidence="2" id="KW-0378">Hydrolase</keyword>